<keyword evidence="6" id="KW-0378">Hydrolase</keyword>
<dbReference type="GO" id="GO:0008270">
    <property type="term" value="F:zinc ion binding"/>
    <property type="evidence" value="ECO:0007669"/>
    <property type="project" value="InterPro"/>
</dbReference>
<keyword evidence="4" id="KW-0862">Zinc</keyword>
<dbReference type="InterPro" id="IPR016192">
    <property type="entry name" value="APOBEC/CMP_deaminase_Zn-bd"/>
</dbReference>
<dbReference type="SUPFAM" id="SSF53927">
    <property type="entry name" value="Cytidine deaminase-like"/>
    <property type="match status" value="1"/>
</dbReference>
<organism evidence="6 7">
    <name type="scientific">Streptomonospora nanhaiensis</name>
    <dbReference type="NCBI Taxonomy" id="1323731"/>
    <lineage>
        <taxon>Bacteria</taxon>
        <taxon>Bacillati</taxon>
        <taxon>Actinomycetota</taxon>
        <taxon>Actinomycetes</taxon>
        <taxon>Streptosporangiales</taxon>
        <taxon>Nocardiopsidaceae</taxon>
        <taxon>Streptomonospora</taxon>
    </lineage>
</organism>
<comment type="pathway">
    <text evidence="1">Cofactor biosynthesis; riboflavin biosynthesis; 5-amino-6-(D-ribitylamino)uracil from GTP: step 2/4.</text>
</comment>
<dbReference type="PANTHER" id="PTHR11079">
    <property type="entry name" value="CYTOSINE DEAMINASE FAMILY MEMBER"/>
    <property type="match status" value="1"/>
</dbReference>
<dbReference type="PROSITE" id="PS51747">
    <property type="entry name" value="CYT_DCMP_DEAMINASES_2"/>
    <property type="match status" value="1"/>
</dbReference>
<evidence type="ECO:0000256" key="3">
    <source>
        <dbReference type="ARBA" id="ARBA00022723"/>
    </source>
</evidence>
<proteinExistence type="predicted"/>
<dbReference type="InterPro" id="IPR002125">
    <property type="entry name" value="CMP_dCMP_dom"/>
</dbReference>
<dbReference type="RefSeq" id="WP_179768252.1">
    <property type="nucleotide sequence ID" value="NZ_JACCFO010000001.1"/>
</dbReference>
<evidence type="ECO:0000313" key="6">
    <source>
        <dbReference type="EMBL" id="NYI96983.1"/>
    </source>
</evidence>
<dbReference type="EMBL" id="JACCFO010000001">
    <property type="protein sequence ID" value="NYI96983.1"/>
    <property type="molecule type" value="Genomic_DNA"/>
</dbReference>
<gene>
    <name evidence="6" type="ORF">HNR12_003260</name>
</gene>
<dbReference type="GO" id="GO:0009231">
    <property type="term" value="P:riboflavin biosynthetic process"/>
    <property type="evidence" value="ECO:0007669"/>
    <property type="project" value="UniProtKB-UniPathway"/>
</dbReference>
<dbReference type="PROSITE" id="PS00903">
    <property type="entry name" value="CYT_DCMP_DEAMINASES_1"/>
    <property type="match status" value="1"/>
</dbReference>
<dbReference type="EC" id="3.5.4.26" evidence="2"/>
<evidence type="ECO:0000256" key="4">
    <source>
        <dbReference type="ARBA" id="ARBA00022833"/>
    </source>
</evidence>
<dbReference type="CDD" id="cd01284">
    <property type="entry name" value="Riboflavin_deaminase-reductase"/>
    <property type="match status" value="1"/>
</dbReference>
<dbReference type="PANTHER" id="PTHR11079:SF162">
    <property type="entry name" value="RIBOFLAVIN BIOSYNTHESIS PROTEIN PYRD, CHLOROPLASTIC"/>
    <property type="match status" value="1"/>
</dbReference>
<evidence type="ECO:0000256" key="2">
    <source>
        <dbReference type="ARBA" id="ARBA00012766"/>
    </source>
</evidence>
<evidence type="ECO:0000259" key="5">
    <source>
        <dbReference type="PROSITE" id="PS51747"/>
    </source>
</evidence>
<dbReference type="GO" id="GO:0008835">
    <property type="term" value="F:diaminohydroxyphosphoribosylaminopyrimidine deaminase activity"/>
    <property type="evidence" value="ECO:0007669"/>
    <property type="project" value="UniProtKB-EC"/>
</dbReference>
<keyword evidence="3" id="KW-0479">Metal-binding</keyword>
<dbReference type="AlphaFoldDB" id="A0A853BP83"/>
<accession>A0A853BP83</accession>
<dbReference type="NCBIfam" id="TIGR00326">
    <property type="entry name" value="eubact_ribD"/>
    <property type="match status" value="1"/>
</dbReference>
<comment type="caution">
    <text evidence="6">The sequence shown here is derived from an EMBL/GenBank/DDBJ whole genome shotgun (WGS) entry which is preliminary data.</text>
</comment>
<dbReference type="InterPro" id="IPR004794">
    <property type="entry name" value="Eubact_RibD"/>
</dbReference>
<keyword evidence="7" id="KW-1185">Reference proteome</keyword>
<sequence>MATPAEAAAMRRAIALSAHGLGTTAPNPPVGCVILDESGEIVGQGYHQRKGESHAETIALAQAGERARGATAVVTLEPCNHAGRTPPCRQALLDAGIARVLIALLDPTSREEGGAARLRAAGVDVEVGVLADEAGLVLGPWMTTLRTRRPVLWWTCVLGPHGLAEADLSHLLARMDAVLYADGRVREAVPGSHGEGILHLPGRVDPAAPDAALRALFDGGARTVLFRGGRSQADPFLRAGMIDHITVVLPVEVGGLATGELLPTGYSIDALTRDSDAVVIHAARRPAPTEEDS</sequence>
<dbReference type="GO" id="GO:0016491">
    <property type="term" value="F:oxidoreductase activity"/>
    <property type="evidence" value="ECO:0007669"/>
    <property type="project" value="UniProtKB-KW"/>
</dbReference>
<dbReference type="Gene3D" id="3.40.140.10">
    <property type="entry name" value="Cytidine Deaminase, domain 2"/>
    <property type="match status" value="1"/>
</dbReference>
<evidence type="ECO:0000256" key="1">
    <source>
        <dbReference type="ARBA" id="ARBA00004882"/>
    </source>
</evidence>
<dbReference type="UniPathway" id="UPA00275">
    <property type="reaction ID" value="UER00401"/>
</dbReference>
<dbReference type="InterPro" id="IPR016193">
    <property type="entry name" value="Cytidine_deaminase-like"/>
</dbReference>
<evidence type="ECO:0000313" key="7">
    <source>
        <dbReference type="Proteomes" id="UP000575985"/>
    </source>
</evidence>
<name>A0A853BP83_9ACTN</name>
<protein>
    <recommendedName>
        <fullName evidence="2">diaminohydroxyphosphoribosylaminopyrimidine deaminase</fullName>
        <ecNumber evidence="2">3.5.4.26</ecNumber>
    </recommendedName>
</protein>
<dbReference type="Proteomes" id="UP000575985">
    <property type="component" value="Unassembled WGS sequence"/>
</dbReference>
<feature type="domain" description="CMP/dCMP-type deaminase" evidence="5">
    <location>
        <begin position="4"/>
        <end position="126"/>
    </location>
</feature>
<reference evidence="6 7" key="1">
    <citation type="submission" date="2020-07" db="EMBL/GenBank/DDBJ databases">
        <title>Sequencing the genomes of 1000 actinobacteria strains.</title>
        <authorList>
            <person name="Klenk H.-P."/>
        </authorList>
    </citation>
    <scope>NUCLEOTIDE SEQUENCE [LARGE SCALE GENOMIC DNA]</scope>
    <source>
        <strain evidence="6 7">DSM 45927</strain>
    </source>
</reference>
<keyword evidence="6" id="KW-0560">Oxidoreductase</keyword>
<dbReference type="Pfam" id="PF00383">
    <property type="entry name" value="dCMP_cyt_deam_1"/>
    <property type="match status" value="1"/>
</dbReference>